<dbReference type="InterPro" id="IPR004089">
    <property type="entry name" value="MCPsignal_dom"/>
</dbReference>
<organism evidence="13 14">
    <name type="scientific">Clostridium scatologenes</name>
    <dbReference type="NCBI Taxonomy" id="1548"/>
    <lineage>
        <taxon>Bacteria</taxon>
        <taxon>Bacillati</taxon>
        <taxon>Bacillota</taxon>
        <taxon>Clostridia</taxon>
        <taxon>Eubacteriales</taxon>
        <taxon>Clostridiaceae</taxon>
        <taxon>Clostridium</taxon>
    </lineage>
</organism>
<keyword evidence="9" id="KW-0175">Coiled coil</keyword>
<dbReference type="EMBL" id="CP009933">
    <property type="protein sequence ID" value="AKA68393.1"/>
    <property type="molecule type" value="Genomic_DNA"/>
</dbReference>
<dbReference type="PROSITE" id="PS50885">
    <property type="entry name" value="HAMP"/>
    <property type="match status" value="1"/>
</dbReference>
<dbReference type="SUPFAM" id="SSF103190">
    <property type="entry name" value="Sensory domain-like"/>
    <property type="match status" value="1"/>
</dbReference>
<dbReference type="Pfam" id="PF00672">
    <property type="entry name" value="HAMP"/>
    <property type="match status" value="1"/>
</dbReference>
<dbReference type="Gene3D" id="1.10.287.950">
    <property type="entry name" value="Methyl-accepting chemotaxis protein"/>
    <property type="match status" value="1"/>
</dbReference>
<protein>
    <submittedName>
        <fullName evidence="13">Methyl-accepting chemotaxis sensory transducer</fullName>
    </submittedName>
</protein>
<evidence type="ECO:0000256" key="6">
    <source>
        <dbReference type="ARBA" id="ARBA00023224"/>
    </source>
</evidence>
<keyword evidence="3 10" id="KW-0812">Transmembrane</keyword>
<evidence type="ECO:0000256" key="5">
    <source>
        <dbReference type="ARBA" id="ARBA00023136"/>
    </source>
</evidence>
<dbReference type="PROSITE" id="PS50111">
    <property type="entry name" value="CHEMOTAXIS_TRANSDUC_2"/>
    <property type="match status" value="1"/>
</dbReference>
<reference evidence="13 14" key="1">
    <citation type="journal article" date="2015" name="J. Biotechnol.">
        <title>Complete genome sequence of a malodorant-producing acetogen, Clostridium scatologenes ATCC 25775(T).</title>
        <authorList>
            <person name="Zhu Z."/>
            <person name="Guo T."/>
            <person name="Zheng H."/>
            <person name="Song T."/>
            <person name="Ouyang P."/>
            <person name="Xie J."/>
        </authorList>
    </citation>
    <scope>NUCLEOTIDE SEQUENCE [LARGE SCALE GENOMIC DNA]</scope>
    <source>
        <strain evidence="13 14">ATCC 25775</strain>
    </source>
</reference>
<dbReference type="Pfam" id="PF00015">
    <property type="entry name" value="MCPsignal"/>
    <property type="match status" value="1"/>
</dbReference>
<dbReference type="InterPro" id="IPR003660">
    <property type="entry name" value="HAMP_dom"/>
</dbReference>
<keyword evidence="5 10" id="KW-0472">Membrane</keyword>
<evidence type="ECO:0000256" key="9">
    <source>
        <dbReference type="SAM" id="Coils"/>
    </source>
</evidence>
<evidence type="ECO:0000313" key="13">
    <source>
        <dbReference type="EMBL" id="AKA68393.1"/>
    </source>
</evidence>
<keyword evidence="4 10" id="KW-1133">Transmembrane helix</keyword>
<gene>
    <name evidence="13" type="ORF">CSCA_1268</name>
</gene>
<evidence type="ECO:0000256" key="2">
    <source>
        <dbReference type="ARBA" id="ARBA00022475"/>
    </source>
</evidence>
<dbReference type="SUPFAM" id="SSF58104">
    <property type="entry name" value="Methyl-accepting chemotaxis protein (MCP) signaling domain"/>
    <property type="match status" value="1"/>
</dbReference>
<feature type="transmembrane region" description="Helical" evidence="10">
    <location>
        <begin position="293"/>
        <end position="316"/>
    </location>
</feature>
<proteinExistence type="inferred from homology"/>
<dbReference type="CDD" id="cd11386">
    <property type="entry name" value="MCP_signal"/>
    <property type="match status" value="1"/>
</dbReference>
<dbReference type="Gene3D" id="1.10.8.500">
    <property type="entry name" value="HAMP domain in histidine kinase"/>
    <property type="match status" value="1"/>
</dbReference>
<sequence length="674" mass="72204">MKNGSMSKKNSLKVKITASAVIVLLVAIAILTTIIFYVASTKLKSEIENQGISLVKEITSEMETNKAMSNQIDIVLGDKMTSIGYLIGQNPSISDEYLKEIASKIGVQEIDIANAQGIITHSNMPANINFDYKDNANVQAILKGKQEKAVEAIRKSSYIGDGNYYKYGEVAIPGGGIAQIGIIANEIAKLNDSISEQNLVNRLLKGSNIVYAATLDKNSKITAHSDKSKTGTILTDTGSKSAIQEGKISSYVKSYNGQDVYDITIPLHSGENVAGAVQIGISLASQNAALRNIAIVSLLVALLAVIMGGFIIIRIVSNNLKPLAKLAEVAEEAAKGDLTKSVEIKSHDEIGMVAASFNNMIENLRDITNKINNMSQNIATSSSNLLSSAQQAAEVSEEISSSTEEVADGAEKQVKATDEISISLKKAVDNMTDIRNQVKSVVEFSENTSNLASTGRDKMNSMVNQIGVIKDSVLYSSNVIVELQETSKQIGNIVELIDGIADQTNLLALNASIEAARAGEAGKGFAVVADEVRNLAEESMKSSNNIKELIAATQSKTEKALSSIEEGTKESIKGEEIVTVVGDSLDEILKSFNDTKEYLEKVNSMVEESTNSINQVNENADEIQNISTSTAASTEEIAASTQEQSAALQEISRNVQDLSNLAEDLENSIKIFKL</sequence>
<dbReference type="PANTHER" id="PTHR32089:SF112">
    <property type="entry name" value="LYSOZYME-LIKE PROTEIN-RELATED"/>
    <property type="match status" value="1"/>
</dbReference>
<feature type="domain" description="HAMP" evidence="12">
    <location>
        <begin position="317"/>
        <end position="369"/>
    </location>
</feature>
<keyword evidence="14" id="KW-1185">Reference proteome</keyword>
<dbReference type="STRING" id="1548.CSCA_1268"/>
<dbReference type="SMART" id="SM00283">
    <property type="entry name" value="MA"/>
    <property type="match status" value="1"/>
</dbReference>
<evidence type="ECO:0000256" key="7">
    <source>
        <dbReference type="ARBA" id="ARBA00029447"/>
    </source>
</evidence>
<name>A0A0E3JXR5_CLOSL</name>
<dbReference type="InterPro" id="IPR033463">
    <property type="entry name" value="sCache_3"/>
</dbReference>
<dbReference type="GO" id="GO:0005886">
    <property type="term" value="C:plasma membrane"/>
    <property type="evidence" value="ECO:0007669"/>
    <property type="project" value="UniProtKB-SubCell"/>
</dbReference>
<feature type="transmembrane region" description="Helical" evidence="10">
    <location>
        <begin position="20"/>
        <end position="39"/>
    </location>
</feature>
<evidence type="ECO:0000259" key="12">
    <source>
        <dbReference type="PROSITE" id="PS50885"/>
    </source>
</evidence>
<dbReference type="KEGG" id="csq:CSCA_1268"/>
<dbReference type="SMART" id="SM00304">
    <property type="entry name" value="HAMP"/>
    <property type="match status" value="1"/>
</dbReference>
<keyword evidence="2" id="KW-1003">Cell membrane</keyword>
<evidence type="ECO:0000256" key="4">
    <source>
        <dbReference type="ARBA" id="ARBA00022989"/>
    </source>
</evidence>
<keyword evidence="6 8" id="KW-0807">Transducer</keyword>
<feature type="domain" description="Methyl-accepting transducer" evidence="11">
    <location>
        <begin position="388"/>
        <end position="624"/>
    </location>
</feature>
<comment type="similarity">
    <text evidence="7">Belongs to the methyl-accepting chemotaxis (MCP) protein family.</text>
</comment>
<dbReference type="AlphaFoldDB" id="A0A0E3JXR5"/>
<dbReference type="GO" id="GO:0007165">
    <property type="term" value="P:signal transduction"/>
    <property type="evidence" value="ECO:0007669"/>
    <property type="project" value="UniProtKB-KW"/>
</dbReference>
<dbReference type="Proteomes" id="UP000033115">
    <property type="component" value="Chromosome"/>
</dbReference>
<feature type="coiled-coil region" evidence="9">
    <location>
        <begin position="599"/>
        <end position="668"/>
    </location>
</feature>
<dbReference type="CDD" id="cd06225">
    <property type="entry name" value="HAMP"/>
    <property type="match status" value="1"/>
</dbReference>
<evidence type="ECO:0000313" key="14">
    <source>
        <dbReference type="Proteomes" id="UP000033115"/>
    </source>
</evidence>
<dbReference type="InterPro" id="IPR029151">
    <property type="entry name" value="Sensor-like_sf"/>
</dbReference>
<dbReference type="Pfam" id="PF17203">
    <property type="entry name" value="sCache_3_2"/>
    <property type="match status" value="1"/>
</dbReference>
<evidence type="ECO:0000259" key="11">
    <source>
        <dbReference type="PROSITE" id="PS50111"/>
    </source>
</evidence>
<accession>A0A0E3JXR5</accession>
<evidence type="ECO:0000256" key="8">
    <source>
        <dbReference type="PROSITE-ProRule" id="PRU00284"/>
    </source>
</evidence>
<comment type="subcellular location">
    <subcellularLocation>
        <location evidence="1">Cell membrane</location>
        <topology evidence="1">Multi-pass membrane protein</topology>
    </subcellularLocation>
</comment>
<evidence type="ECO:0000256" key="3">
    <source>
        <dbReference type="ARBA" id="ARBA00022692"/>
    </source>
</evidence>
<dbReference type="RefSeq" id="WP_029162783.1">
    <property type="nucleotide sequence ID" value="NZ_CP009933.1"/>
</dbReference>
<dbReference type="HOGENOM" id="CLU_000445_107_19_9"/>
<evidence type="ECO:0000256" key="1">
    <source>
        <dbReference type="ARBA" id="ARBA00004651"/>
    </source>
</evidence>
<dbReference type="PANTHER" id="PTHR32089">
    <property type="entry name" value="METHYL-ACCEPTING CHEMOTAXIS PROTEIN MCPB"/>
    <property type="match status" value="1"/>
</dbReference>
<evidence type="ECO:0000256" key="10">
    <source>
        <dbReference type="SAM" id="Phobius"/>
    </source>
</evidence>